<dbReference type="Pfam" id="PF17929">
    <property type="entry name" value="TetR_C_34"/>
    <property type="match status" value="1"/>
</dbReference>
<name>A0ABP8AKF6_9MICO</name>
<comment type="caution">
    <text evidence="4">The sequence shown here is derived from an EMBL/GenBank/DDBJ whole genome shotgun (WGS) entry which is preliminary data.</text>
</comment>
<evidence type="ECO:0000313" key="5">
    <source>
        <dbReference type="Proteomes" id="UP001500213"/>
    </source>
</evidence>
<evidence type="ECO:0000256" key="2">
    <source>
        <dbReference type="PROSITE-ProRule" id="PRU00335"/>
    </source>
</evidence>
<dbReference type="PROSITE" id="PS50977">
    <property type="entry name" value="HTH_TETR_2"/>
    <property type="match status" value="1"/>
</dbReference>
<dbReference type="RefSeq" id="WP_344773968.1">
    <property type="nucleotide sequence ID" value="NZ_BAABBX010000005.1"/>
</dbReference>
<dbReference type="SUPFAM" id="SSF46689">
    <property type="entry name" value="Homeodomain-like"/>
    <property type="match status" value="1"/>
</dbReference>
<evidence type="ECO:0000259" key="3">
    <source>
        <dbReference type="PROSITE" id="PS50977"/>
    </source>
</evidence>
<evidence type="ECO:0000313" key="4">
    <source>
        <dbReference type="EMBL" id="GAA4185469.1"/>
    </source>
</evidence>
<dbReference type="InterPro" id="IPR001647">
    <property type="entry name" value="HTH_TetR"/>
</dbReference>
<feature type="domain" description="HTH tetR-type" evidence="3">
    <location>
        <begin position="16"/>
        <end position="76"/>
    </location>
</feature>
<dbReference type="InterPro" id="IPR041483">
    <property type="entry name" value="TetR_C_34"/>
</dbReference>
<keyword evidence="1 2" id="KW-0238">DNA-binding</keyword>
<sequence length="246" mass="26243">MTTEFARARSAEQRAARRSAILHTAAQELGGGTRVADLSLNELARRVGLAKSNVLRYFETREAVLLSLLDEVYGEWLDALEGELGAGGSAGGSGRPPSAAPAVVERIADAIARTVAERPVLAELVANSTTVLEHNVSAQIAADYKRRAFAQAMRLVQIVERQLGELPDASRLVLAASVNLVIGGAWGMCRPSPGMARAYEQHPELAAMRLDYRQSLHELVATTLAGLLSRPASEQLLSVVDVGGRP</sequence>
<dbReference type="InterPro" id="IPR009057">
    <property type="entry name" value="Homeodomain-like_sf"/>
</dbReference>
<organism evidence="4 5">
    <name type="scientific">Gryllotalpicola kribbensis</name>
    <dbReference type="NCBI Taxonomy" id="993084"/>
    <lineage>
        <taxon>Bacteria</taxon>
        <taxon>Bacillati</taxon>
        <taxon>Actinomycetota</taxon>
        <taxon>Actinomycetes</taxon>
        <taxon>Micrococcales</taxon>
        <taxon>Microbacteriaceae</taxon>
        <taxon>Gryllotalpicola</taxon>
    </lineage>
</organism>
<accession>A0ABP8AKF6</accession>
<protein>
    <submittedName>
        <fullName evidence="4">TetR/AcrR family transcriptional regulator</fullName>
    </submittedName>
</protein>
<dbReference type="EMBL" id="BAABBX010000005">
    <property type="protein sequence ID" value="GAA4185469.1"/>
    <property type="molecule type" value="Genomic_DNA"/>
</dbReference>
<evidence type="ECO:0000256" key="1">
    <source>
        <dbReference type="ARBA" id="ARBA00023125"/>
    </source>
</evidence>
<proteinExistence type="predicted"/>
<reference evidence="5" key="1">
    <citation type="journal article" date="2019" name="Int. J. Syst. Evol. Microbiol.">
        <title>The Global Catalogue of Microorganisms (GCM) 10K type strain sequencing project: providing services to taxonomists for standard genome sequencing and annotation.</title>
        <authorList>
            <consortium name="The Broad Institute Genomics Platform"/>
            <consortium name="The Broad Institute Genome Sequencing Center for Infectious Disease"/>
            <person name="Wu L."/>
            <person name="Ma J."/>
        </authorList>
    </citation>
    <scope>NUCLEOTIDE SEQUENCE [LARGE SCALE GENOMIC DNA]</scope>
    <source>
        <strain evidence="5">JCM 17593</strain>
    </source>
</reference>
<dbReference type="Gene3D" id="1.10.357.10">
    <property type="entry name" value="Tetracycline Repressor, domain 2"/>
    <property type="match status" value="1"/>
</dbReference>
<feature type="DNA-binding region" description="H-T-H motif" evidence="2">
    <location>
        <begin position="39"/>
        <end position="58"/>
    </location>
</feature>
<dbReference type="Proteomes" id="UP001500213">
    <property type="component" value="Unassembled WGS sequence"/>
</dbReference>
<gene>
    <name evidence="4" type="ORF">GCM10022288_07580</name>
</gene>
<keyword evidence="5" id="KW-1185">Reference proteome</keyword>